<keyword evidence="10 11" id="KW-0807">Transducer</keyword>
<keyword evidence="7 11" id="KW-0297">G-protein coupled receptor</keyword>
<dbReference type="Proteomes" id="UP000189705">
    <property type="component" value="Unplaced"/>
</dbReference>
<keyword evidence="4 11" id="KW-0812">Transmembrane</keyword>
<evidence type="ECO:0000256" key="5">
    <source>
        <dbReference type="ARBA" id="ARBA00022725"/>
    </source>
</evidence>
<dbReference type="PRINTS" id="PR00245">
    <property type="entry name" value="OLFACTORYR"/>
</dbReference>
<feature type="transmembrane region" description="Helical" evidence="12">
    <location>
        <begin position="96"/>
        <end position="118"/>
    </location>
</feature>
<feature type="transmembrane region" description="Helical" evidence="12">
    <location>
        <begin position="138"/>
        <end position="156"/>
    </location>
</feature>
<dbReference type="PANTHER" id="PTHR26452">
    <property type="entry name" value="OLFACTORY RECEPTOR"/>
    <property type="match status" value="1"/>
</dbReference>
<dbReference type="SUPFAM" id="SSF81321">
    <property type="entry name" value="Family A G protein-coupled receptor-like"/>
    <property type="match status" value="1"/>
</dbReference>
<protein>
    <recommendedName>
        <fullName evidence="12">Olfactory receptor</fullName>
    </recommendedName>
</protein>
<dbReference type="FunFam" id="1.10.1220.70:FF:000001">
    <property type="entry name" value="Olfactory receptor"/>
    <property type="match status" value="1"/>
</dbReference>
<dbReference type="AlphaFoldDB" id="A0A1U7SE34"/>
<keyword evidence="3 12" id="KW-1003">Cell membrane</keyword>
<dbReference type="Pfam" id="PF13853">
    <property type="entry name" value="7tm_4"/>
    <property type="match status" value="1"/>
</dbReference>
<keyword evidence="9 11" id="KW-0675">Receptor</keyword>
<feature type="domain" description="G-protein coupled receptors family 1 profile" evidence="13">
    <location>
        <begin position="39"/>
        <end position="288"/>
    </location>
</feature>
<evidence type="ECO:0000256" key="6">
    <source>
        <dbReference type="ARBA" id="ARBA00022989"/>
    </source>
</evidence>
<dbReference type="InterPro" id="IPR000276">
    <property type="entry name" value="GPCR_Rhodpsn"/>
</dbReference>
<feature type="transmembrane region" description="Helical" evidence="12">
    <location>
        <begin position="195"/>
        <end position="223"/>
    </location>
</feature>
<evidence type="ECO:0000313" key="14">
    <source>
        <dbReference type="Proteomes" id="UP000189705"/>
    </source>
</evidence>
<evidence type="ECO:0000259" key="13">
    <source>
        <dbReference type="PROSITE" id="PS50262"/>
    </source>
</evidence>
<dbReference type="GO" id="GO:0004984">
    <property type="term" value="F:olfactory receptor activity"/>
    <property type="evidence" value="ECO:0007669"/>
    <property type="project" value="InterPro"/>
</dbReference>
<evidence type="ECO:0000256" key="11">
    <source>
        <dbReference type="RuleBase" id="RU000688"/>
    </source>
</evidence>
<dbReference type="KEGG" id="asn:102384981"/>
<dbReference type="RefSeq" id="XP_006036062.1">
    <property type="nucleotide sequence ID" value="XM_006036000.1"/>
</dbReference>
<dbReference type="InParanoid" id="A0A1U7SE34"/>
<dbReference type="InterPro" id="IPR050516">
    <property type="entry name" value="Olfactory_GPCR"/>
</dbReference>
<evidence type="ECO:0000256" key="12">
    <source>
        <dbReference type="RuleBase" id="RU363047"/>
    </source>
</evidence>
<feature type="transmembrane region" description="Helical" evidence="12">
    <location>
        <begin position="271"/>
        <end position="290"/>
    </location>
</feature>
<keyword evidence="8 12" id="KW-0472">Membrane</keyword>
<evidence type="ECO:0000313" key="15">
    <source>
        <dbReference type="RefSeq" id="XP_006036062.1"/>
    </source>
</evidence>
<dbReference type="InterPro" id="IPR017452">
    <property type="entry name" value="GPCR_Rhodpsn_7TM"/>
</dbReference>
<evidence type="ECO:0000256" key="9">
    <source>
        <dbReference type="ARBA" id="ARBA00023170"/>
    </source>
</evidence>
<evidence type="ECO:0000256" key="3">
    <source>
        <dbReference type="ARBA" id="ARBA00022475"/>
    </source>
</evidence>
<keyword evidence="12" id="KW-0716">Sensory transduction</keyword>
<keyword evidence="5 12" id="KW-0552">Olfaction</keyword>
<evidence type="ECO:0000256" key="7">
    <source>
        <dbReference type="ARBA" id="ARBA00023040"/>
    </source>
</evidence>
<dbReference type="GeneID" id="102384981"/>
<dbReference type="eggNOG" id="ENOG502T9S7">
    <property type="taxonomic scope" value="Eukaryota"/>
</dbReference>
<comment type="subcellular location">
    <subcellularLocation>
        <location evidence="1 12">Cell membrane</location>
        <topology evidence="1 12">Multi-pass membrane protein</topology>
    </subcellularLocation>
</comment>
<sequence length="310" mass="35206">MENQTKLTEFILLGLSSDPHLQSMLFLIFLIIYVLILVGNIMIMMVIRIDSQLHAPMYFFLFHLSFIDICYASVTVPKMLQNFLAERKTISINGCFVQNFFFLLLGGAEVFILTAMAYDRYAAICQPLNYVGTMNKQVCYQLLGGSWAAGFLYALSNTLSLLSLHFCSFNLINHFSCEPPPLLLLACSGTLISKAVLVTFVVIFGTISFLLTLVSYIHIIYTILRIQSMEGRRKAFSTCSSHLMVVILYYGTGFFRYMKLTSEALSYIDRIIAIQYSILTPMLNPIIYSLKNKKVKIALWKVFGKTKSFC</sequence>
<comment type="similarity">
    <text evidence="2 11">Belongs to the G-protein coupled receptor 1 family.</text>
</comment>
<keyword evidence="6 12" id="KW-1133">Transmembrane helix</keyword>
<evidence type="ECO:0000256" key="4">
    <source>
        <dbReference type="ARBA" id="ARBA00022692"/>
    </source>
</evidence>
<proteinExistence type="inferred from homology"/>
<dbReference type="GO" id="GO:0004930">
    <property type="term" value="F:G protein-coupled receptor activity"/>
    <property type="evidence" value="ECO:0007669"/>
    <property type="project" value="UniProtKB-KW"/>
</dbReference>
<dbReference type="PROSITE" id="PS00237">
    <property type="entry name" value="G_PROTEIN_RECEP_F1_1"/>
    <property type="match status" value="1"/>
</dbReference>
<keyword evidence="14" id="KW-1185">Reference proteome</keyword>
<evidence type="ECO:0000256" key="8">
    <source>
        <dbReference type="ARBA" id="ARBA00023136"/>
    </source>
</evidence>
<feature type="transmembrane region" description="Helical" evidence="12">
    <location>
        <begin position="235"/>
        <end position="251"/>
    </location>
</feature>
<dbReference type="CDD" id="cd15229">
    <property type="entry name" value="7tmA_OR8S1-like"/>
    <property type="match status" value="1"/>
</dbReference>
<feature type="transmembrane region" description="Helical" evidence="12">
    <location>
        <begin position="24"/>
        <end position="46"/>
    </location>
</feature>
<dbReference type="FunFam" id="1.20.1070.10:FF:000015">
    <property type="entry name" value="Olfactory receptor"/>
    <property type="match status" value="1"/>
</dbReference>
<dbReference type="Gene3D" id="1.20.1070.10">
    <property type="entry name" value="Rhodopsin 7-helix transmembrane proteins"/>
    <property type="match status" value="1"/>
</dbReference>
<feature type="transmembrane region" description="Helical" evidence="12">
    <location>
        <begin position="58"/>
        <end position="76"/>
    </location>
</feature>
<accession>A0A1U7SE34</accession>
<organism evidence="14 15">
    <name type="scientific">Alligator sinensis</name>
    <name type="common">Chinese alligator</name>
    <dbReference type="NCBI Taxonomy" id="38654"/>
    <lineage>
        <taxon>Eukaryota</taxon>
        <taxon>Metazoa</taxon>
        <taxon>Chordata</taxon>
        <taxon>Craniata</taxon>
        <taxon>Vertebrata</taxon>
        <taxon>Euteleostomi</taxon>
        <taxon>Archelosauria</taxon>
        <taxon>Archosauria</taxon>
        <taxon>Crocodylia</taxon>
        <taxon>Alligatoridae</taxon>
        <taxon>Alligatorinae</taxon>
        <taxon>Alligator</taxon>
    </lineage>
</organism>
<dbReference type="GO" id="GO:0005886">
    <property type="term" value="C:plasma membrane"/>
    <property type="evidence" value="ECO:0007669"/>
    <property type="project" value="UniProtKB-SubCell"/>
</dbReference>
<evidence type="ECO:0000256" key="1">
    <source>
        <dbReference type="ARBA" id="ARBA00004651"/>
    </source>
</evidence>
<dbReference type="InterPro" id="IPR000725">
    <property type="entry name" value="Olfact_rcpt"/>
</dbReference>
<reference evidence="15" key="1">
    <citation type="submission" date="2025-08" db="UniProtKB">
        <authorList>
            <consortium name="RefSeq"/>
        </authorList>
    </citation>
    <scope>IDENTIFICATION</scope>
</reference>
<evidence type="ECO:0000256" key="2">
    <source>
        <dbReference type="ARBA" id="ARBA00010663"/>
    </source>
</evidence>
<dbReference type="OrthoDB" id="5964498at2759"/>
<gene>
    <name evidence="15" type="primary">LOC102384981</name>
</gene>
<evidence type="ECO:0000256" key="10">
    <source>
        <dbReference type="ARBA" id="ARBA00023224"/>
    </source>
</evidence>
<dbReference type="PROSITE" id="PS50262">
    <property type="entry name" value="G_PROTEIN_RECEP_F1_2"/>
    <property type="match status" value="1"/>
</dbReference>
<name>A0A1U7SE34_ALLSI</name>
<dbReference type="PRINTS" id="PR00237">
    <property type="entry name" value="GPCRRHODOPSN"/>
</dbReference>